<organism evidence="1 2">
    <name type="scientific">Novipirellula rosea</name>
    <dbReference type="NCBI Taxonomy" id="1031540"/>
    <lineage>
        <taxon>Bacteria</taxon>
        <taxon>Pseudomonadati</taxon>
        <taxon>Planctomycetota</taxon>
        <taxon>Planctomycetia</taxon>
        <taxon>Pirellulales</taxon>
        <taxon>Pirellulaceae</taxon>
        <taxon>Novipirellula</taxon>
    </lineage>
</organism>
<dbReference type="Proteomes" id="UP001500840">
    <property type="component" value="Unassembled WGS sequence"/>
</dbReference>
<reference evidence="2" key="1">
    <citation type="journal article" date="2019" name="Int. J. Syst. Evol. Microbiol.">
        <title>The Global Catalogue of Microorganisms (GCM) 10K type strain sequencing project: providing services to taxonomists for standard genome sequencing and annotation.</title>
        <authorList>
            <consortium name="The Broad Institute Genomics Platform"/>
            <consortium name="The Broad Institute Genome Sequencing Center for Infectious Disease"/>
            <person name="Wu L."/>
            <person name="Ma J."/>
        </authorList>
    </citation>
    <scope>NUCLEOTIDE SEQUENCE [LARGE SCALE GENOMIC DNA]</scope>
    <source>
        <strain evidence="2">JCM 17759</strain>
    </source>
</reference>
<dbReference type="EMBL" id="BAABGA010000076">
    <property type="protein sequence ID" value="GAA4465614.1"/>
    <property type="molecule type" value="Genomic_DNA"/>
</dbReference>
<proteinExistence type="predicted"/>
<evidence type="ECO:0000313" key="1">
    <source>
        <dbReference type="EMBL" id="GAA4465614.1"/>
    </source>
</evidence>
<gene>
    <name evidence="1" type="ORF">GCM10023156_53540</name>
</gene>
<protein>
    <submittedName>
        <fullName evidence="1">Uncharacterized protein</fullName>
    </submittedName>
</protein>
<sequence>MRTDMLVNFRLEDSHFNSRAAPGRFRSSAFSKHTRFGKEKLAKSVLWSRFRSGCGGPTAKVIAHSHGH</sequence>
<keyword evidence="2" id="KW-1185">Reference proteome</keyword>
<name>A0ABP8NDP8_9BACT</name>
<accession>A0ABP8NDP8</accession>
<comment type="caution">
    <text evidence="1">The sequence shown here is derived from an EMBL/GenBank/DDBJ whole genome shotgun (WGS) entry which is preliminary data.</text>
</comment>
<evidence type="ECO:0000313" key="2">
    <source>
        <dbReference type="Proteomes" id="UP001500840"/>
    </source>
</evidence>